<feature type="domain" description="LysR substrate-binding" evidence="6">
    <location>
        <begin position="101"/>
        <end position="307"/>
    </location>
</feature>
<accession>A0A2U8E239</accession>
<keyword evidence="3" id="KW-0238">DNA-binding</keyword>
<dbReference type="Gene3D" id="3.40.190.290">
    <property type="match status" value="1"/>
</dbReference>
<evidence type="ECO:0000256" key="3">
    <source>
        <dbReference type="ARBA" id="ARBA00023125"/>
    </source>
</evidence>
<comment type="similarity">
    <text evidence="1">Belongs to the LysR transcriptional regulatory family.</text>
</comment>
<evidence type="ECO:0000256" key="1">
    <source>
        <dbReference type="ARBA" id="ARBA00009437"/>
    </source>
</evidence>
<dbReference type="KEGG" id="elut:CKA38_06400"/>
<sequence>MFEKLFAERGLSLDRLRVLVEVHDAGSIAQAAPGDLIRQSQYSRQLREISEFFGCEVARRRGKLLKLSPQGARLAELARAQLRALEDFRSECREESIDYTIAAGDSLIHWFVIPKLGALVSEFGDKARFVTVNLRTNEIVQQLCDGRVDFGVIRKDALTDGLKSASLGTLAYAGVVPAALFGGPARAAKQKIGLVDVLGGALPLAAQMADGQFTQRLREVAAKVGVEMKPALVCQSFPQTLAAVRSGGFAAVLPAIALRDMERGSFVEANAPELGKLKRDLVLAWNPRTEQVRPNARKLADRLRAALKL</sequence>
<evidence type="ECO:0000313" key="7">
    <source>
        <dbReference type="EMBL" id="AWI08933.1"/>
    </source>
</evidence>
<dbReference type="EMBL" id="CP023004">
    <property type="protein sequence ID" value="AWI08933.1"/>
    <property type="molecule type" value="Genomic_DNA"/>
</dbReference>
<dbReference type="Proteomes" id="UP000244896">
    <property type="component" value="Chromosome"/>
</dbReference>
<evidence type="ECO:0000313" key="8">
    <source>
        <dbReference type="Proteomes" id="UP000244896"/>
    </source>
</evidence>
<organism evidence="7 8">
    <name type="scientific">Ereboglobus luteus</name>
    <dbReference type="NCBI Taxonomy" id="1796921"/>
    <lineage>
        <taxon>Bacteria</taxon>
        <taxon>Pseudomonadati</taxon>
        <taxon>Verrucomicrobiota</taxon>
        <taxon>Opitutia</taxon>
        <taxon>Opitutales</taxon>
        <taxon>Opitutaceae</taxon>
        <taxon>Ereboglobus</taxon>
    </lineage>
</organism>
<dbReference type="InterPro" id="IPR036390">
    <property type="entry name" value="WH_DNA-bd_sf"/>
</dbReference>
<dbReference type="GO" id="GO:0019344">
    <property type="term" value="P:cysteine biosynthetic process"/>
    <property type="evidence" value="ECO:0007669"/>
    <property type="project" value="TreeGrafter"/>
</dbReference>
<keyword evidence="4" id="KW-0804">Transcription</keyword>
<dbReference type="AlphaFoldDB" id="A0A2U8E239"/>
<dbReference type="RefSeq" id="WP_108824745.1">
    <property type="nucleotide sequence ID" value="NZ_CP023004.1"/>
</dbReference>
<evidence type="ECO:0000256" key="4">
    <source>
        <dbReference type="ARBA" id="ARBA00023163"/>
    </source>
</evidence>
<name>A0A2U8E239_9BACT</name>
<dbReference type="SUPFAM" id="SSF46785">
    <property type="entry name" value="Winged helix' DNA-binding domain"/>
    <property type="match status" value="1"/>
</dbReference>
<dbReference type="Gene3D" id="1.10.10.10">
    <property type="entry name" value="Winged helix-like DNA-binding domain superfamily/Winged helix DNA-binding domain"/>
    <property type="match status" value="1"/>
</dbReference>
<reference evidence="7 8" key="1">
    <citation type="journal article" date="2018" name="Syst. Appl. Microbiol.">
        <title>Ereboglobus luteus gen. nov. sp. nov. from cockroach guts, and new insights into the oxygen relationship of the genera Opitutus and Didymococcus (Verrucomicrobia: Opitutaceae).</title>
        <authorList>
            <person name="Tegtmeier D."/>
            <person name="Belitz A."/>
            <person name="Radek R."/>
            <person name="Heimerl T."/>
            <person name="Brune A."/>
        </authorList>
    </citation>
    <scope>NUCLEOTIDE SEQUENCE [LARGE SCALE GENOMIC DNA]</scope>
    <source>
        <strain evidence="7 8">Ho45</strain>
    </source>
</reference>
<dbReference type="PANTHER" id="PTHR30126:SF6">
    <property type="entry name" value="HTH-TYPE TRANSCRIPTIONAL REGULATOR CYSB-RELATED"/>
    <property type="match status" value="1"/>
</dbReference>
<evidence type="ECO:0000256" key="2">
    <source>
        <dbReference type="ARBA" id="ARBA00023015"/>
    </source>
</evidence>
<dbReference type="SUPFAM" id="SSF53850">
    <property type="entry name" value="Periplasmic binding protein-like II"/>
    <property type="match status" value="1"/>
</dbReference>
<keyword evidence="8" id="KW-1185">Reference proteome</keyword>
<dbReference type="GO" id="GO:0000976">
    <property type="term" value="F:transcription cis-regulatory region binding"/>
    <property type="evidence" value="ECO:0007669"/>
    <property type="project" value="TreeGrafter"/>
</dbReference>
<protein>
    <submittedName>
        <fullName evidence="7">LysR family transcriptional regulator</fullName>
    </submittedName>
</protein>
<feature type="domain" description="HTH lysR-type" evidence="5">
    <location>
        <begin position="13"/>
        <end position="71"/>
    </location>
</feature>
<evidence type="ECO:0000259" key="6">
    <source>
        <dbReference type="Pfam" id="PF03466"/>
    </source>
</evidence>
<dbReference type="PANTHER" id="PTHR30126">
    <property type="entry name" value="HTH-TYPE TRANSCRIPTIONAL REGULATOR"/>
    <property type="match status" value="1"/>
</dbReference>
<proteinExistence type="inferred from homology"/>
<dbReference type="OrthoDB" id="198629at2"/>
<dbReference type="Pfam" id="PF00126">
    <property type="entry name" value="HTH_1"/>
    <property type="match status" value="1"/>
</dbReference>
<dbReference type="GO" id="GO:0003700">
    <property type="term" value="F:DNA-binding transcription factor activity"/>
    <property type="evidence" value="ECO:0007669"/>
    <property type="project" value="InterPro"/>
</dbReference>
<dbReference type="InterPro" id="IPR000847">
    <property type="entry name" value="LysR_HTH_N"/>
</dbReference>
<dbReference type="InterPro" id="IPR036388">
    <property type="entry name" value="WH-like_DNA-bd_sf"/>
</dbReference>
<gene>
    <name evidence="7" type="ORF">CKA38_06400</name>
</gene>
<evidence type="ECO:0000259" key="5">
    <source>
        <dbReference type="Pfam" id="PF00126"/>
    </source>
</evidence>
<dbReference type="InterPro" id="IPR005119">
    <property type="entry name" value="LysR_subst-bd"/>
</dbReference>
<keyword evidence="2" id="KW-0805">Transcription regulation</keyword>
<dbReference type="CDD" id="cd05466">
    <property type="entry name" value="PBP2_LTTR_substrate"/>
    <property type="match status" value="1"/>
</dbReference>
<dbReference type="Pfam" id="PF03466">
    <property type="entry name" value="LysR_substrate"/>
    <property type="match status" value="1"/>
</dbReference>